<keyword evidence="1" id="KW-1133">Transmembrane helix</keyword>
<name>Z9JR07_9MICO</name>
<dbReference type="RefSeq" id="WP_051486892.1">
    <property type="nucleotide sequence ID" value="NZ_KK069996.1"/>
</dbReference>
<evidence type="ECO:0000256" key="1">
    <source>
        <dbReference type="SAM" id="Phobius"/>
    </source>
</evidence>
<feature type="transmembrane region" description="Helical" evidence="1">
    <location>
        <begin position="51"/>
        <end position="72"/>
    </location>
</feature>
<dbReference type="eggNOG" id="ENOG5031DZ6">
    <property type="taxonomic scope" value="Bacteria"/>
</dbReference>
<dbReference type="STRING" id="396014.BF93_01740"/>
<sequence>MSTRVTPGQAITTTRAHVRRAAAAAGAWSSRSARRALHGAARRLAADRGDVPGWVLITLMTAAIVVALWAVAADQLVAIFNNAMKPFLGGNVG</sequence>
<keyword evidence="1" id="KW-0472">Membrane</keyword>
<gene>
    <name evidence="2" type="ORF">BF93_01740</name>
</gene>
<dbReference type="EMBL" id="JDYK01000012">
    <property type="protein sequence ID" value="EWS80825.1"/>
    <property type="molecule type" value="Genomic_DNA"/>
</dbReference>
<dbReference type="PATRIC" id="fig|396014.3.peg.2387"/>
<comment type="caution">
    <text evidence="2">The sequence shown here is derived from an EMBL/GenBank/DDBJ whole genome shotgun (WGS) entry which is preliminary data.</text>
</comment>
<protein>
    <submittedName>
        <fullName evidence="2">Uncharacterized protein</fullName>
    </submittedName>
</protein>
<evidence type="ECO:0000313" key="3">
    <source>
        <dbReference type="Proteomes" id="UP000023067"/>
    </source>
</evidence>
<dbReference type="Proteomes" id="UP000023067">
    <property type="component" value="Unassembled WGS sequence"/>
</dbReference>
<reference evidence="2 3" key="1">
    <citation type="submission" date="2014-02" db="EMBL/GenBank/DDBJ databases">
        <title>Genome sequence of Brachybacterium phenoliresistens strain W13A50.</title>
        <authorList>
            <person name="Wang X."/>
        </authorList>
    </citation>
    <scope>NUCLEOTIDE SEQUENCE [LARGE SCALE GENOMIC DNA]</scope>
    <source>
        <strain evidence="2 3">W13A50</strain>
    </source>
</reference>
<dbReference type="AlphaFoldDB" id="Z9JR07"/>
<evidence type="ECO:0000313" key="2">
    <source>
        <dbReference type="EMBL" id="EWS80825.1"/>
    </source>
</evidence>
<proteinExistence type="predicted"/>
<keyword evidence="3" id="KW-1185">Reference proteome</keyword>
<keyword evidence="1" id="KW-0812">Transmembrane</keyword>
<organism evidence="2 3">
    <name type="scientific">Brachybacterium phenoliresistens</name>
    <dbReference type="NCBI Taxonomy" id="396014"/>
    <lineage>
        <taxon>Bacteria</taxon>
        <taxon>Bacillati</taxon>
        <taxon>Actinomycetota</taxon>
        <taxon>Actinomycetes</taxon>
        <taxon>Micrococcales</taxon>
        <taxon>Dermabacteraceae</taxon>
        <taxon>Brachybacterium</taxon>
    </lineage>
</organism>
<dbReference type="HOGENOM" id="CLU_178345_1_0_11"/>
<accession>Z9JR07</accession>